<evidence type="ECO:0000313" key="2">
    <source>
        <dbReference type="Proteomes" id="UP000054549"/>
    </source>
</evidence>
<keyword evidence="2" id="KW-1185">Reference proteome</keyword>
<evidence type="ECO:0000313" key="1">
    <source>
        <dbReference type="EMBL" id="KIL55267.1"/>
    </source>
</evidence>
<dbReference type="InterPro" id="IPR021109">
    <property type="entry name" value="Peptidase_aspartic_dom_sf"/>
</dbReference>
<feature type="non-terminal residue" evidence="1">
    <location>
        <position position="69"/>
    </location>
</feature>
<dbReference type="CDD" id="cd00303">
    <property type="entry name" value="retropepsin_like"/>
    <property type="match status" value="1"/>
</dbReference>
<name>A0A0C2W2E5_AMAMK</name>
<dbReference type="EMBL" id="KN818539">
    <property type="protein sequence ID" value="KIL55267.1"/>
    <property type="molecule type" value="Genomic_DNA"/>
</dbReference>
<protein>
    <submittedName>
        <fullName evidence="1">Uncharacterized protein</fullName>
    </submittedName>
</protein>
<dbReference type="Proteomes" id="UP000054549">
    <property type="component" value="Unassembled WGS sequence"/>
</dbReference>
<sequence length="69" mass="8228">MEYHSKGDVDGSNNQARHITHETRIQFCLGNKEFDEWCYITKLGDQDIILGMPWLKNHNPLIDWRRQTI</sequence>
<proteinExistence type="predicted"/>
<dbReference type="AlphaFoldDB" id="A0A0C2W2E5"/>
<dbReference type="InParanoid" id="A0A0C2W2E5"/>
<reference evidence="1 2" key="1">
    <citation type="submission" date="2014-04" db="EMBL/GenBank/DDBJ databases">
        <title>Evolutionary Origins and Diversification of the Mycorrhizal Mutualists.</title>
        <authorList>
            <consortium name="DOE Joint Genome Institute"/>
            <consortium name="Mycorrhizal Genomics Consortium"/>
            <person name="Kohler A."/>
            <person name="Kuo A."/>
            <person name="Nagy L.G."/>
            <person name="Floudas D."/>
            <person name="Copeland A."/>
            <person name="Barry K.W."/>
            <person name="Cichocki N."/>
            <person name="Veneault-Fourrey C."/>
            <person name="LaButti K."/>
            <person name="Lindquist E.A."/>
            <person name="Lipzen A."/>
            <person name="Lundell T."/>
            <person name="Morin E."/>
            <person name="Murat C."/>
            <person name="Riley R."/>
            <person name="Ohm R."/>
            <person name="Sun H."/>
            <person name="Tunlid A."/>
            <person name="Henrissat B."/>
            <person name="Grigoriev I.V."/>
            <person name="Hibbett D.S."/>
            <person name="Martin F."/>
        </authorList>
    </citation>
    <scope>NUCLEOTIDE SEQUENCE [LARGE SCALE GENOMIC DNA]</scope>
    <source>
        <strain evidence="1 2">Koide BX008</strain>
    </source>
</reference>
<dbReference type="OrthoDB" id="128646at2759"/>
<organism evidence="1 2">
    <name type="scientific">Amanita muscaria (strain Koide BX008)</name>
    <dbReference type="NCBI Taxonomy" id="946122"/>
    <lineage>
        <taxon>Eukaryota</taxon>
        <taxon>Fungi</taxon>
        <taxon>Dikarya</taxon>
        <taxon>Basidiomycota</taxon>
        <taxon>Agaricomycotina</taxon>
        <taxon>Agaricomycetes</taxon>
        <taxon>Agaricomycetidae</taxon>
        <taxon>Agaricales</taxon>
        <taxon>Pluteineae</taxon>
        <taxon>Amanitaceae</taxon>
        <taxon>Amanita</taxon>
    </lineage>
</organism>
<dbReference type="HOGENOM" id="CLU_000384_32_2_1"/>
<accession>A0A0C2W2E5</accession>
<dbReference type="Gene3D" id="2.40.70.10">
    <property type="entry name" value="Acid Proteases"/>
    <property type="match status" value="1"/>
</dbReference>
<gene>
    <name evidence="1" type="ORF">M378DRAFT_91132</name>
</gene>